<comment type="caution">
    <text evidence="1">The sequence shown here is derived from an EMBL/GenBank/DDBJ whole genome shotgun (WGS) entry which is preliminary data.</text>
</comment>
<gene>
    <name evidence="1" type="ORF">MLD38_001191</name>
</gene>
<name>A0ACB9SCF3_9MYRT</name>
<sequence>MVFGVIGPPGGIRPGGQRHKSVLQTLFDVDSKYTPIKMIGRGSYGLVCSATDIATGDKVAIKKIHATLGNRNEVLMAFREMYILRILKHKNVIDLKHVMMPAEKLAFQDVYLVYELMETDLKQVIQSSQPLSEDHCRYFVYQIVRGLQHIHACNVIHRDLKPGNLFINLDSELKIGDFGLARTAGGANESMTEYVTTRFYRAPEVLVSNENYGTAVDIWSVGCIMAEIHGRKPLFPRKDSLDQLELIVHTLGSQVQSEIGFISSPLVRRYIGSLPYSDGVRFSDLYPEASPMAIDLMERMLVFDPSRRLTTTEALHHPYLAGLYDPSTDVAAKSIDPLKAFNRMNECILRKVIHQEMRLYNISYYTLFGERVVDREFLEILSTSAWQ</sequence>
<keyword evidence="2" id="KW-1185">Reference proteome</keyword>
<evidence type="ECO:0000313" key="2">
    <source>
        <dbReference type="Proteomes" id="UP001057402"/>
    </source>
</evidence>
<protein>
    <submittedName>
        <fullName evidence="1">Uncharacterized protein</fullName>
    </submittedName>
</protein>
<organism evidence="1 2">
    <name type="scientific">Melastoma candidum</name>
    <dbReference type="NCBI Taxonomy" id="119954"/>
    <lineage>
        <taxon>Eukaryota</taxon>
        <taxon>Viridiplantae</taxon>
        <taxon>Streptophyta</taxon>
        <taxon>Embryophyta</taxon>
        <taxon>Tracheophyta</taxon>
        <taxon>Spermatophyta</taxon>
        <taxon>Magnoliopsida</taxon>
        <taxon>eudicotyledons</taxon>
        <taxon>Gunneridae</taxon>
        <taxon>Pentapetalae</taxon>
        <taxon>rosids</taxon>
        <taxon>malvids</taxon>
        <taxon>Myrtales</taxon>
        <taxon>Melastomataceae</taxon>
        <taxon>Melastomatoideae</taxon>
        <taxon>Melastomateae</taxon>
        <taxon>Melastoma</taxon>
    </lineage>
</organism>
<reference evidence="2" key="1">
    <citation type="journal article" date="2023" name="Front. Plant Sci.">
        <title>Chromosomal-level genome assembly of Melastoma candidum provides insights into trichome evolution.</title>
        <authorList>
            <person name="Zhong Y."/>
            <person name="Wu W."/>
            <person name="Sun C."/>
            <person name="Zou P."/>
            <person name="Liu Y."/>
            <person name="Dai S."/>
            <person name="Zhou R."/>
        </authorList>
    </citation>
    <scope>NUCLEOTIDE SEQUENCE [LARGE SCALE GENOMIC DNA]</scope>
</reference>
<dbReference type="Proteomes" id="UP001057402">
    <property type="component" value="Chromosome 1"/>
</dbReference>
<proteinExistence type="predicted"/>
<accession>A0ACB9SCF3</accession>
<dbReference type="EMBL" id="CM042880">
    <property type="protein sequence ID" value="KAI4388903.1"/>
    <property type="molecule type" value="Genomic_DNA"/>
</dbReference>
<evidence type="ECO:0000313" key="1">
    <source>
        <dbReference type="EMBL" id="KAI4388903.1"/>
    </source>
</evidence>